<dbReference type="InterPro" id="IPR034660">
    <property type="entry name" value="DinB/YfiT-like"/>
</dbReference>
<gene>
    <name evidence="2" type="ORF">MUN76_01845</name>
</gene>
<dbReference type="NCBIfam" id="TIGR03083">
    <property type="entry name" value="maleylpyruvate isomerase family mycothiol-dependent enzyme"/>
    <property type="match status" value="1"/>
</dbReference>
<proteinExistence type="predicted"/>
<dbReference type="Proteomes" id="UP000831775">
    <property type="component" value="Chromosome"/>
</dbReference>
<dbReference type="RefSeq" id="WP_244686637.1">
    <property type="nucleotide sequence ID" value="NZ_CP095043.1"/>
</dbReference>
<keyword evidence="2" id="KW-0413">Isomerase</keyword>
<organism evidence="2 3">
    <name type="scientific">Leucobacter rhizosphaerae</name>
    <dbReference type="NCBI Taxonomy" id="2932245"/>
    <lineage>
        <taxon>Bacteria</taxon>
        <taxon>Bacillati</taxon>
        <taxon>Actinomycetota</taxon>
        <taxon>Actinomycetes</taxon>
        <taxon>Micrococcales</taxon>
        <taxon>Microbacteriaceae</taxon>
        <taxon>Leucobacter</taxon>
    </lineage>
</organism>
<feature type="domain" description="Mycothiol-dependent maleylpyruvate isomerase metal-binding" evidence="1">
    <location>
        <begin position="12"/>
        <end position="99"/>
    </location>
</feature>
<reference evidence="2 3" key="1">
    <citation type="submission" date="2022-04" db="EMBL/GenBank/DDBJ databases">
        <title>Leucobacter sp. isolated from rhizosphere of onion.</title>
        <authorList>
            <person name="Won M."/>
            <person name="Lee C.-M."/>
            <person name="Woen H.-Y."/>
            <person name="Kwon S.-W."/>
        </authorList>
    </citation>
    <scope>NUCLEOTIDE SEQUENCE [LARGE SCALE GENOMIC DNA]</scope>
    <source>
        <strain evidence="2 3">H25R-14</strain>
    </source>
</reference>
<dbReference type="InterPro" id="IPR024344">
    <property type="entry name" value="MDMPI_metal-binding"/>
</dbReference>
<name>A0ABY4FWY6_9MICO</name>
<evidence type="ECO:0000313" key="2">
    <source>
        <dbReference type="EMBL" id="UOQ60751.1"/>
    </source>
</evidence>
<dbReference type="GO" id="GO:0016853">
    <property type="term" value="F:isomerase activity"/>
    <property type="evidence" value="ECO:0007669"/>
    <property type="project" value="UniProtKB-KW"/>
</dbReference>
<dbReference type="Pfam" id="PF11716">
    <property type="entry name" value="MDMPI_N"/>
    <property type="match status" value="1"/>
</dbReference>
<accession>A0ABY4FWY6</accession>
<evidence type="ECO:0000259" key="1">
    <source>
        <dbReference type="Pfam" id="PF11716"/>
    </source>
</evidence>
<dbReference type="EMBL" id="CP095043">
    <property type="protein sequence ID" value="UOQ60751.1"/>
    <property type="molecule type" value="Genomic_DNA"/>
</dbReference>
<protein>
    <submittedName>
        <fullName evidence="2">Maleylpyruvate isomerase family mycothiol-dependent enzyme</fullName>
    </submittedName>
</protein>
<dbReference type="SUPFAM" id="SSF109854">
    <property type="entry name" value="DinB/YfiT-like putative metalloenzymes"/>
    <property type="match status" value="1"/>
</dbReference>
<sequence>MIPTELWTHIHTERGRVLDLLESLEPADWSTMSECSVWTVEQVTAHLTAAANTGTWAWIRSIVRARFNADVHNDRLLARRLGPTPEATRDRFRASVPLTIAPTKDLPAFLGEVIVHGQDMARPLGRTLVPDPAAVREVARFYAAKDFAVNSHRMVRGLRLEADDDAFTTGDGPIVSGPLVDLVLAMAGRRSGLDRLRGPGVDGLRERLS</sequence>
<keyword evidence="3" id="KW-1185">Reference proteome</keyword>
<dbReference type="Gene3D" id="1.20.120.450">
    <property type="entry name" value="dinb family like domain"/>
    <property type="match status" value="1"/>
</dbReference>
<dbReference type="InterPro" id="IPR017517">
    <property type="entry name" value="Maleyloyr_isom"/>
</dbReference>
<evidence type="ECO:0000313" key="3">
    <source>
        <dbReference type="Proteomes" id="UP000831775"/>
    </source>
</evidence>